<evidence type="ECO:0000313" key="1">
    <source>
        <dbReference type="EMBL" id="PSU99177.1"/>
    </source>
</evidence>
<comment type="caution">
    <text evidence="1">The sequence shown here is derived from an EMBL/GenBank/DDBJ whole genome shotgun (WGS) entry which is preliminary data.</text>
</comment>
<accession>A0A0B7JG33</accession>
<gene>
    <name evidence="1" type="ORF">C9J27_09410</name>
</gene>
<dbReference type="Proteomes" id="UP000241426">
    <property type="component" value="Unassembled WGS sequence"/>
</dbReference>
<sequence>MSTRLNDTISIELHIQAAVREIAAFTELTARSSSMDDRIHEAIHQGKIFFTLYLMVQSLHSEAKNTTANVLSQQNITTPEINFEWVIQHCFNMFYISNHDIAIDKANTCGQITTVTPNDMLHWQQSPMPENIENMVAALATKHVKFLASLFSQAEDIDNELLSVFSHAMTNNTLDLGIKLSSKAGTLLLEQVIHSRTGTVCLIFLNMTKNDEERQAISLYLADIDNFYKTLTTNGLKNGLIFLDKLSK</sequence>
<accession>A0A2T3KIS9</accession>
<name>A0A0B7JG33_9GAMM</name>
<organism evidence="1 2">
    <name type="scientific">Photobacterium kishitanii</name>
    <dbReference type="NCBI Taxonomy" id="318456"/>
    <lineage>
        <taxon>Bacteria</taxon>
        <taxon>Pseudomonadati</taxon>
        <taxon>Pseudomonadota</taxon>
        <taxon>Gammaproteobacteria</taxon>
        <taxon>Vibrionales</taxon>
        <taxon>Vibrionaceae</taxon>
        <taxon>Photobacterium</taxon>
    </lineage>
</organism>
<dbReference type="GeneID" id="29946617"/>
<reference evidence="1 2" key="1">
    <citation type="submission" date="2018-01" db="EMBL/GenBank/DDBJ databases">
        <title>Whole genome sequencing of Histamine producing bacteria.</title>
        <authorList>
            <person name="Butler K."/>
        </authorList>
    </citation>
    <scope>NUCLEOTIDE SEQUENCE [LARGE SCALE GENOMIC DNA]</scope>
    <source>
        <strain evidence="1 2">FS-7.2</strain>
    </source>
</reference>
<dbReference type="AlphaFoldDB" id="A0A0B7JG33"/>
<evidence type="ECO:0000313" key="2">
    <source>
        <dbReference type="Proteomes" id="UP000241426"/>
    </source>
</evidence>
<dbReference type="EMBL" id="PYNF01000006">
    <property type="protein sequence ID" value="PSU99177.1"/>
    <property type="molecule type" value="Genomic_DNA"/>
</dbReference>
<dbReference type="eggNOG" id="ENOG5031NIX">
    <property type="taxonomic scope" value="Bacteria"/>
</dbReference>
<proteinExistence type="predicted"/>
<protein>
    <submittedName>
        <fullName evidence="1">Uncharacterized protein</fullName>
    </submittedName>
</protein>
<dbReference type="RefSeq" id="WP_036789886.1">
    <property type="nucleotide sequence ID" value="NZ_JAUZMX010000002.1"/>
</dbReference>